<feature type="transmembrane region" description="Helical" evidence="1">
    <location>
        <begin position="156"/>
        <end position="176"/>
    </location>
</feature>
<proteinExistence type="predicted"/>
<feature type="transmembrane region" description="Helical" evidence="1">
    <location>
        <begin position="83"/>
        <end position="104"/>
    </location>
</feature>
<dbReference type="Pfam" id="PF20313">
    <property type="entry name" value="DUF6609"/>
    <property type="match status" value="1"/>
</dbReference>
<comment type="caution">
    <text evidence="2">The sequence shown here is derived from an EMBL/GenBank/DDBJ whole genome shotgun (WGS) entry which is preliminary data.</text>
</comment>
<keyword evidence="1" id="KW-0472">Membrane</keyword>
<gene>
    <name evidence="2" type="ORF">GRF59_18795</name>
</gene>
<keyword evidence="3" id="KW-1185">Reference proteome</keyword>
<accession>A0A7X3LIX4</accession>
<feature type="transmembrane region" description="Helical" evidence="1">
    <location>
        <begin position="21"/>
        <end position="39"/>
    </location>
</feature>
<dbReference type="InterPro" id="IPR046717">
    <property type="entry name" value="DUF6609"/>
</dbReference>
<sequence length="193" mass="21268">MKERTSSGGTLWTTEFLNKRVCGAWLIWVALVIFAGLMAGGDQLILMPVFSFGYVIGIFGILGNKMVNRKLSYGKPSRLQNRMLLFSIILMFVLMVLIGGPHFGDGNYRLIWLGAFLAIGLHFIPMAWVHGPAMLVIAVLLTADALYGMLDEGVSFHLIAYIDIGIKLVFGIYLLLSGKPAYAEMRHESPAAN</sequence>
<evidence type="ECO:0000256" key="1">
    <source>
        <dbReference type="SAM" id="Phobius"/>
    </source>
</evidence>
<dbReference type="Proteomes" id="UP000460318">
    <property type="component" value="Unassembled WGS sequence"/>
</dbReference>
<name>A0A7X3LIX4_9BACL</name>
<protein>
    <submittedName>
        <fullName evidence="2">Uncharacterized protein</fullName>
    </submittedName>
</protein>
<dbReference type="RefSeq" id="WP_160499270.1">
    <property type="nucleotide sequence ID" value="NZ_WUBI01000003.1"/>
</dbReference>
<dbReference type="AlphaFoldDB" id="A0A7X3LIX4"/>
<feature type="transmembrane region" description="Helical" evidence="1">
    <location>
        <begin position="45"/>
        <end position="62"/>
    </location>
</feature>
<evidence type="ECO:0000313" key="3">
    <source>
        <dbReference type="Proteomes" id="UP000460318"/>
    </source>
</evidence>
<dbReference type="EMBL" id="WUBI01000003">
    <property type="protein sequence ID" value="MWV45665.1"/>
    <property type="molecule type" value="Genomic_DNA"/>
</dbReference>
<evidence type="ECO:0000313" key="2">
    <source>
        <dbReference type="EMBL" id="MWV45665.1"/>
    </source>
</evidence>
<keyword evidence="1" id="KW-0812">Transmembrane</keyword>
<keyword evidence="1" id="KW-1133">Transmembrane helix</keyword>
<reference evidence="2 3" key="1">
    <citation type="submission" date="2019-12" db="EMBL/GenBank/DDBJ databases">
        <title>Paenibacillus sp. nov., an endophytic bacterium isolated from the stem of Dendrobium.</title>
        <authorList>
            <person name="Zhao R."/>
        </authorList>
    </citation>
    <scope>NUCLEOTIDE SEQUENCE [LARGE SCALE GENOMIC DNA]</scope>
    <source>
        <strain evidence="2 3">HJL G12</strain>
    </source>
</reference>
<organism evidence="2 3">
    <name type="scientific">Paenibacillus dendrobii</name>
    <dbReference type="NCBI Taxonomy" id="2691084"/>
    <lineage>
        <taxon>Bacteria</taxon>
        <taxon>Bacillati</taxon>
        <taxon>Bacillota</taxon>
        <taxon>Bacilli</taxon>
        <taxon>Bacillales</taxon>
        <taxon>Paenibacillaceae</taxon>
        <taxon>Paenibacillus</taxon>
    </lineage>
</organism>